<dbReference type="PANTHER" id="PTHR13774">
    <property type="entry name" value="PHENAZINE BIOSYNTHESIS PROTEIN"/>
    <property type="match status" value="1"/>
</dbReference>
<dbReference type="EMBL" id="JAHHHV010000083">
    <property type="protein sequence ID" value="MBW4468055.1"/>
    <property type="molecule type" value="Genomic_DNA"/>
</dbReference>
<dbReference type="Gene3D" id="3.10.310.10">
    <property type="entry name" value="Diaminopimelate Epimerase, Chain A, domain 1"/>
    <property type="match status" value="2"/>
</dbReference>
<dbReference type="GO" id="GO:0005737">
    <property type="term" value="C:cytoplasm"/>
    <property type="evidence" value="ECO:0007669"/>
    <property type="project" value="TreeGrafter"/>
</dbReference>
<organism evidence="2 3">
    <name type="scientific">Pegethrix bostrychoides GSE-TBD4-15B</name>
    <dbReference type="NCBI Taxonomy" id="2839662"/>
    <lineage>
        <taxon>Bacteria</taxon>
        <taxon>Bacillati</taxon>
        <taxon>Cyanobacteriota</taxon>
        <taxon>Cyanophyceae</taxon>
        <taxon>Oculatellales</taxon>
        <taxon>Oculatellaceae</taxon>
        <taxon>Pegethrix</taxon>
    </lineage>
</organism>
<dbReference type="GO" id="GO:0016853">
    <property type="term" value="F:isomerase activity"/>
    <property type="evidence" value="ECO:0007669"/>
    <property type="project" value="TreeGrafter"/>
</dbReference>
<dbReference type="AlphaFoldDB" id="A0A951PF40"/>
<dbReference type="NCBIfam" id="TIGR00654">
    <property type="entry name" value="PhzF_family"/>
    <property type="match status" value="1"/>
</dbReference>
<accession>A0A951PF40</accession>
<evidence type="ECO:0000313" key="2">
    <source>
        <dbReference type="EMBL" id="MBW4468055.1"/>
    </source>
</evidence>
<dbReference type="SUPFAM" id="SSF54506">
    <property type="entry name" value="Diaminopimelate epimerase-like"/>
    <property type="match status" value="1"/>
</dbReference>
<evidence type="ECO:0000313" key="3">
    <source>
        <dbReference type="Proteomes" id="UP000707356"/>
    </source>
</evidence>
<name>A0A951PF40_9CYAN</name>
<dbReference type="PANTHER" id="PTHR13774:SF32">
    <property type="entry name" value="ANTISENSE-ENHANCING SEQUENCE 1"/>
    <property type="match status" value="1"/>
</dbReference>
<dbReference type="InterPro" id="IPR003719">
    <property type="entry name" value="Phenazine_PhzF-like"/>
</dbReference>
<protein>
    <submittedName>
        <fullName evidence="2">PhzF family phenazine biosynthesis protein</fullName>
    </submittedName>
</protein>
<dbReference type="Proteomes" id="UP000707356">
    <property type="component" value="Unassembled WGS sequence"/>
</dbReference>
<proteinExistence type="predicted"/>
<reference evidence="2" key="2">
    <citation type="journal article" date="2022" name="Microbiol. Resour. Announc.">
        <title>Metagenome Sequencing to Explore Phylogenomics of Terrestrial Cyanobacteria.</title>
        <authorList>
            <person name="Ward R.D."/>
            <person name="Stajich J.E."/>
            <person name="Johansen J.R."/>
            <person name="Huntemann M."/>
            <person name="Clum A."/>
            <person name="Foster B."/>
            <person name="Foster B."/>
            <person name="Roux S."/>
            <person name="Palaniappan K."/>
            <person name="Varghese N."/>
            <person name="Mukherjee S."/>
            <person name="Reddy T.B.K."/>
            <person name="Daum C."/>
            <person name="Copeland A."/>
            <person name="Chen I.A."/>
            <person name="Ivanova N.N."/>
            <person name="Kyrpides N.C."/>
            <person name="Shapiro N."/>
            <person name="Eloe-Fadrosh E.A."/>
            <person name="Pietrasiak N."/>
        </authorList>
    </citation>
    <scope>NUCLEOTIDE SEQUENCE</scope>
    <source>
        <strain evidence="2">GSE-TBD4-15B</strain>
    </source>
</reference>
<sequence length="292" mass="31385">MPNYRFKQVDVFTQRPFKGNPVAVILEASDFSTAEMQQIAAWTNLSETTFVLPPTDPDQADYRLRIFTPKQELPFAGHPTIGSAHAVIESGMLESGRVQSGQIRQECAAGVIPISVQLTPQGQRILAQAPPATVTPLDSDLLELFSEVIAAAVLPPLRVDVGPVWIVADLGQAEAVAQLQPDLALISQLSEIAQATGMTVFGRAQDGLSQMQVRSFAPLQGIAEDPVCGSGNISVAAYLIETGLVEAYGAEYLARQGMQVGRNGQIQIRIQQQQIEFGGYAVTCIDGTIQPR</sequence>
<dbReference type="Pfam" id="PF02567">
    <property type="entry name" value="PhzC-PhzF"/>
    <property type="match status" value="1"/>
</dbReference>
<gene>
    <name evidence="2" type="ORF">KME07_21730</name>
</gene>
<reference evidence="2" key="1">
    <citation type="submission" date="2021-05" db="EMBL/GenBank/DDBJ databases">
        <authorList>
            <person name="Pietrasiak N."/>
            <person name="Ward R."/>
            <person name="Stajich J.E."/>
            <person name="Kurbessoian T."/>
        </authorList>
    </citation>
    <scope>NUCLEOTIDE SEQUENCE</scope>
    <source>
        <strain evidence="2">GSE-TBD4-15B</strain>
    </source>
</reference>
<evidence type="ECO:0000256" key="1">
    <source>
        <dbReference type="PIRSR" id="PIRSR016184-1"/>
    </source>
</evidence>
<dbReference type="PIRSF" id="PIRSF016184">
    <property type="entry name" value="PhzC_PhzF"/>
    <property type="match status" value="1"/>
</dbReference>
<comment type="caution">
    <text evidence="2">The sequence shown here is derived from an EMBL/GenBank/DDBJ whole genome shotgun (WGS) entry which is preliminary data.</text>
</comment>
<feature type="active site" evidence="1">
    <location>
        <position position="47"/>
    </location>
</feature>